<protein>
    <submittedName>
        <fullName evidence="5">TetR family transcriptional regulator</fullName>
    </submittedName>
</protein>
<dbReference type="GO" id="GO:0003677">
    <property type="term" value="F:DNA binding"/>
    <property type="evidence" value="ECO:0007669"/>
    <property type="project" value="UniProtKB-UniRule"/>
</dbReference>
<dbReference type="Gene3D" id="1.10.357.10">
    <property type="entry name" value="Tetracycline Repressor, domain 2"/>
    <property type="match status" value="1"/>
</dbReference>
<feature type="DNA-binding region" description="H-T-H motif" evidence="2">
    <location>
        <begin position="43"/>
        <end position="62"/>
    </location>
</feature>
<comment type="caution">
    <text evidence="5">The sequence shown here is derived from an EMBL/GenBank/DDBJ whole genome shotgun (WGS) entry which is preliminary data.</text>
</comment>
<accession>A0A4R1XZM7</accession>
<feature type="domain" description="HTH tetR-type" evidence="4">
    <location>
        <begin position="20"/>
        <end position="80"/>
    </location>
</feature>
<evidence type="ECO:0000256" key="2">
    <source>
        <dbReference type="PROSITE-ProRule" id="PRU00335"/>
    </source>
</evidence>
<keyword evidence="6" id="KW-1185">Reference proteome</keyword>
<evidence type="ECO:0000256" key="1">
    <source>
        <dbReference type="ARBA" id="ARBA00023125"/>
    </source>
</evidence>
<dbReference type="PROSITE" id="PS50977">
    <property type="entry name" value="HTH_TETR_2"/>
    <property type="match status" value="1"/>
</dbReference>
<dbReference type="EMBL" id="SLVJ01000004">
    <property type="protein sequence ID" value="TCM68772.1"/>
    <property type="molecule type" value="Genomic_DNA"/>
</dbReference>
<dbReference type="OrthoDB" id="9809772at2"/>
<proteinExistence type="predicted"/>
<gene>
    <name evidence="5" type="ORF">EC844_104148</name>
</gene>
<dbReference type="InterPro" id="IPR001647">
    <property type="entry name" value="HTH_TetR"/>
</dbReference>
<dbReference type="Proteomes" id="UP000294963">
    <property type="component" value="Unassembled WGS sequence"/>
</dbReference>
<evidence type="ECO:0000256" key="3">
    <source>
        <dbReference type="SAM" id="MobiDB-lite"/>
    </source>
</evidence>
<dbReference type="AlphaFoldDB" id="A0A4R1XZM7"/>
<name>A0A4R1XZM7_ACICA</name>
<organism evidence="5 6">
    <name type="scientific">Acinetobacter calcoaceticus</name>
    <dbReference type="NCBI Taxonomy" id="471"/>
    <lineage>
        <taxon>Bacteria</taxon>
        <taxon>Pseudomonadati</taxon>
        <taxon>Pseudomonadota</taxon>
        <taxon>Gammaproteobacteria</taxon>
        <taxon>Moraxellales</taxon>
        <taxon>Moraxellaceae</taxon>
        <taxon>Acinetobacter</taxon>
        <taxon>Acinetobacter calcoaceticus/baumannii complex</taxon>
    </lineage>
</organism>
<evidence type="ECO:0000259" key="4">
    <source>
        <dbReference type="PROSITE" id="PS50977"/>
    </source>
</evidence>
<feature type="region of interest" description="Disordered" evidence="3">
    <location>
        <begin position="1"/>
        <end position="20"/>
    </location>
</feature>
<dbReference type="Pfam" id="PF00440">
    <property type="entry name" value="TetR_N"/>
    <property type="match status" value="1"/>
</dbReference>
<dbReference type="SUPFAM" id="SSF46689">
    <property type="entry name" value="Homeodomain-like"/>
    <property type="match status" value="1"/>
</dbReference>
<sequence length="215" mass="24215">MTLASKKIASENNSRELQKQATRSRILSSAVSSLIDLGVARTTTLEVQRRAEVSRGALLYHFPTHADLISAVIAEIVVRNEQKIAKIHARKNRSTDPIEAAIDTFSYTISEASFVAELELWVVSRTNNELHEALIAAEKNAFENRVRVIDLIFEPLRDYPAHDVMVEMTIEFMRGLAVSGILRRNPKSTAALLKKWTWVLRQLIGLEPEQEPEPS</sequence>
<reference evidence="5 6" key="1">
    <citation type="submission" date="2019-03" db="EMBL/GenBank/DDBJ databases">
        <title>Genomic analyses of the natural microbiome of Caenorhabditis elegans.</title>
        <authorList>
            <person name="Samuel B."/>
        </authorList>
    </citation>
    <scope>NUCLEOTIDE SEQUENCE [LARGE SCALE GENOMIC DNA]</scope>
    <source>
        <strain evidence="5 6">JUb89</strain>
    </source>
</reference>
<keyword evidence="1 2" id="KW-0238">DNA-binding</keyword>
<dbReference type="InterPro" id="IPR009057">
    <property type="entry name" value="Homeodomain-like_sf"/>
</dbReference>
<evidence type="ECO:0000313" key="6">
    <source>
        <dbReference type="Proteomes" id="UP000294963"/>
    </source>
</evidence>
<evidence type="ECO:0000313" key="5">
    <source>
        <dbReference type="EMBL" id="TCM68772.1"/>
    </source>
</evidence>